<evidence type="ECO:0000256" key="9">
    <source>
        <dbReference type="SAM" id="MobiDB-lite"/>
    </source>
</evidence>
<dbReference type="GO" id="GO:0016323">
    <property type="term" value="C:basolateral plasma membrane"/>
    <property type="evidence" value="ECO:0007669"/>
    <property type="project" value="UniProtKB-SubCell"/>
</dbReference>
<comment type="function">
    <text evidence="8">Functions as a transporter for creatine and as well for its precursor guanidinoacetate. Transport of creatine and GAA is independent of resting membrane potential and extracellular Na(+), Cl(-), or pH. Contributes to the process of creatine biosynthesis and distribution.</text>
</comment>
<evidence type="ECO:0000256" key="1">
    <source>
        <dbReference type="ARBA" id="ARBA00004554"/>
    </source>
</evidence>
<feature type="transmembrane region" description="Helical" evidence="10">
    <location>
        <begin position="195"/>
        <end position="216"/>
    </location>
</feature>
<evidence type="ECO:0000256" key="2">
    <source>
        <dbReference type="ARBA" id="ARBA00022475"/>
    </source>
</evidence>
<keyword evidence="4 10" id="KW-1133">Transmembrane helix</keyword>
<dbReference type="InterPro" id="IPR011701">
    <property type="entry name" value="MFS"/>
</dbReference>
<feature type="transmembrane region" description="Helical" evidence="10">
    <location>
        <begin position="512"/>
        <end position="534"/>
    </location>
</feature>
<dbReference type="AlphaFoldDB" id="A0AAD9JJL2"/>
<evidence type="ECO:0000313" key="12">
    <source>
        <dbReference type="EMBL" id="KAK2154398.1"/>
    </source>
</evidence>
<dbReference type="Proteomes" id="UP001208570">
    <property type="component" value="Unassembled WGS sequence"/>
</dbReference>
<feature type="region of interest" description="Disordered" evidence="9">
    <location>
        <begin position="333"/>
        <end position="367"/>
    </location>
</feature>
<keyword evidence="5 10" id="KW-0472">Membrane</keyword>
<feature type="domain" description="Major facilitator superfamily (MFS) profile" evidence="11">
    <location>
        <begin position="384"/>
        <end position="585"/>
    </location>
</feature>
<dbReference type="GO" id="GO:0015881">
    <property type="term" value="P:creatine transmembrane transport"/>
    <property type="evidence" value="ECO:0007669"/>
    <property type="project" value="TreeGrafter"/>
</dbReference>
<dbReference type="InterPro" id="IPR020846">
    <property type="entry name" value="MFS_dom"/>
</dbReference>
<dbReference type="PANTHER" id="PTHR11360">
    <property type="entry name" value="MONOCARBOXYLATE TRANSPORTER"/>
    <property type="match status" value="1"/>
</dbReference>
<evidence type="ECO:0000256" key="6">
    <source>
        <dbReference type="ARBA" id="ARBA00036521"/>
    </source>
</evidence>
<evidence type="ECO:0000256" key="4">
    <source>
        <dbReference type="ARBA" id="ARBA00022989"/>
    </source>
</evidence>
<evidence type="ECO:0000259" key="11">
    <source>
        <dbReference type="PROSITE" id="PS50850"/>
    </source>
</evidence>
<feature type="transmembrane region" description="Helical" evidence="10">
    <location>
        <begin position="135"/>
        <end position="157"/>
    </location>
</feature>
<feature type="transmembrane region" description="Helical" evidence="10">
    <location>
        <begin position="480"/>
        <end position="500"/>
    </location>
</feature>
<feature type="transmembrane region" description="Helical" evidence="10">
    <location>
        <begin position="109"/>
        <end position="129"/>
    </location>
</feature>
<feature type="transmembrane region" description="Helical" evidence="10">
    <location>
        <begin position="390"/>
        <end position="411"/>
    </location>
</feature>
<reference evidence="12" key="1">
    <citation type="journal article" date="2023" name="Mol. Biol. Evol.">
        <title>Third-Generation Sequencing Reveals the Adaptive Role of the Epigenome in Three Deep-Sea Polychaetes.</title>
        <authorList>
            <person name="Perez M."/>
            <person name="Aroh O."/>
            <person name="Sun Y."/>
            <person name="Lan Y."/>
            <person name="Juniper S.K."/>
            <person name="Young C.R."/>
            <person name="Angers B."/>
            <person name="Qian P.Y."/>
        </authorList>
    </citation>
    <scope>NUCLEOTIDE SEQUENCE</scope>
    <source>
        <strain evidence="12">P08H-3</strain>
    </source>
</reference>
<dbReference type="PANTHER" id="PTHR11360:SF318">
    <property type="entry name" value="MONOCARBOXYLATE TRANSPORTER 12"/>
    <property type="match status" value="1"/>
</dbReference>
<dbReference type="InterPro" id="IPR036259">
    <property type="entry name" value="MFS_trans_sf"/>
</dbReference>
<dbReference type="SUPFAM" id="SSF103473">
    <property type="entry name" value="MFS general substrate transporter"/>
    <property type="match status" value="1"/>
</dbReference>
<dbReference type="Pfam" id="PF07690">
    <property type="entry name" value="MFS_1"/>
    <property type="match status" value="2"/>
</dbReference>
<feature type="transmembrane region" description="Helical" evidence="10">
    <location>
        <begin position="169"/>
        <end position="189"/>
    </location>
</feature>
<comment type="catalytic activity">
    <reaction evidence="7">
        <text>guanidinoacetate(in) = guanidinoacetate(out)</text>
        <dbReference type="Rhea" id="RHEA:73047"/>
        <dbReference type="ChEBI" id="CHEBI:57742"/>
    </reaction>
</comment>
<evidence type="ECO:0000256" key="3">
    <source>
        <dbReference type="ARBA" id="ARBA00022692"/>
    </source>
</evidence>
<proteinExistence type="predicted"/>
<feature type="compositionally biased region" description="Basic and acidic residues" evidence="9">
    <location>
        <begin position="227"/>
        <end position="241"/>
    </location>
</feature>
<dbReference type="InterPro" id="IPR050327">
    <property type="entry name" value="Proton-linked_MCT"/>
</dbReference>
<feature type="compositionally biased region" description="Polar residues" evidence="9">
    <location>
        <begin position="345"/>
        <end position="363"/>
    </location>
</feature>
<evidence type="ECO:0000256" key="5">
    <source>
        <dbReference type="ARBA" id="ARBA00023136"/>
    </source>
</evidence>
<sequence>MKTKDGSSTDVENNLLESYKPSGSRNTTVYGSVDTGWAWVIMIAITFWNNLVSGTLKSFGVLYLEYLDLYQRGPVMTAWLGFSFSITITLIAPLSGYIGDHVSLKIQRILVMVLSVVMAAAMAATGWMPRLEGAILTYGSAGFAVSLVDTPILSLLCKYFKKRRFLASGVVFAGASLGTLILPPLITYLVDCYSIRGAMVIFGGIWLNTMIVGAVIRPLRETPTTGADDKFGDPRESKDEESIQPARIDPIMASEEENNSKMSRSSLGLDLRPATTNLLIGCSKKSLDKMSNPRMFQTYPHSTSLPFLPAILSHINGGSREPDLSKDTNEILFSPDSTKNKTKSCDGQNIKTSNREINAPSTRQSEESSFGKRSCQLLHSYWSFLKTPGLPLVIFTLCAGSFAYFNQFFIFPSLAREFGMTKIRGAMLVSAANITELLSRLLVGVLVDEGRVKTPRLVQVSFALSAVLAMAVSFCSSQILLFVYSGLFGLFGGVFFPFAIPLMVELVPVSQISSAAGVFVFVSGIGISLGPPVLGGVKVLTGTFVHSLRVCSIFYVFALGSYILHRRNLKKCRTTKDTILEIAEH</sequence>
<keyword evidence="2" id="KW-1003">Cell membrane</keyword>
<evidence type="ECO:0000256" key="10">
    <source>
        <dbReference type="SAM" id="Phobius"/>
    </source>
</evidence>
<comment type="caution">
    <text evidence="12">The sequence shown here is derived from an EMBL/GenBank/DDBJ whole genome shotgun (WGS) entry which is preliminary data.</text>
</comment>
<feature type="transmembrane region" description="Helical" evidence="10">
    <location>
        <begin position="546"/>
        <end position="564"/>
    </location>
</feature>
<dbReference type="GO" id="GO:0022857">
    <property type="term" value="F:transmembrane transporter activity"/>
    <property type="evidence" value="ECO:0007669"/>
    <property type="project" value="InterPro"/>
</dbReference>
<dbReference type="Gene3D" id="1.20.1250.20">
    <property type="entry name" value="MFS general substrate transporter like domains"/>
    <property type="match status" value="2"/>
</dbReference>
<evidence type="ECO:0000313" key="13">
    <source>
        <dbReference type="Proteomes" id="UP001208570"/>
    </source>
</evidence>
<feature type="region of interest" description="Disordered" evidence="9">
    <location>
        <begin position="223"/>
        <end position="267"/>
    </location>
</feature>
<dbReference type="EMBL" id="JAODUP010000269">
    <property type="protein sequence ID" value="KAK2154398.1"/>
    <property type="molecule type" value="Genomic_DNA"/>
</dbReference>
<dbReference type="PROSITE" id="PS50850">
    <property type="entry name" value="MFS"/>
    <property type="match status" value="1"/>
</dbReference>
<evidence type="ECO:0000256" key="7">
    <source>
        <dbReference type="ARBA" id="ARBA00036771"/>
    </source>
</evidence>
<accession>A0AAD9JJL2</accession>
<evidence type="ECO:0000256" key="8">
    <source>
        <dbReference type="ARBA" id="ARBA00037605"/>
    </source>
</evidence>
<keyword evidence="13" id="KW-1185">Reference proteome</keyword>
<comment type="catalytic activity">
    <reaction evidence="6">
        <text>creatine(in) = creatine(out)</text>
        <dbReference type="Rhea" id="RHEA:73043"/>
        <dbReference type="ChEBI" id="CHEBI:57947"/>
    </reaction>
</comment>
<organism evidence="12 13">
    <name type="scientific">Paralvinella palmiformis</name>
    <dbReference type="NCBI Taxonomy" id="53620"/>
    <lineage>
        <taxon>Eukaryota</taxon>
        <taxon>Metazoa</taxon>
        <taxon>Spiralia</taxon>
        <taxon>Lophotrochozoa</taxon>
        <taxon>Annelida</taxon>
        <taxon>Polychaeta</taxon>
        <taxon>Sedentaria</taxon>
        <taxon>Canalipalpata</taxon>
        <taxon>Terebellida</taxon>
        <taxon>Terebelliformia</taxon>
        <taxon>Alvinellidae</taxon>
        <taxon>Paralvinella</taxon>
    </lineage>
</organism>
<feature type="transmembrane region" description="Helical" evidence="10">
    <location>
        <begin position="76"/>
        <end position="97"/>
    </location>
</feature>
<name>A0AAD9JJL2_9ANNE</name>
<comment type="subcellular location">
    <subcellularLocation>
        <location evidence="1">Basolateral cell membrane</location>
        <topology evidence="1">Multi-pass membrane protein</topology>
    </subcellularLocation>
</comment>
<feature type="transmembrane region" description="Helical" evidence="10">
    <location>
        <begin position="457"/>
        <end position="474"/>
    </location>
</feature>
<keyword evidence="3 10" id="KW-0812">Transmembrane</keyword>
<protein>
    <recommendedName>
        <fullName evidence="11">Major facilitator superfamily (MFS) profile domain-containing protein</fullName>
    </recommendedName>
</protein>
<feature type="transmembrane region" description="Helical" evidence="10">
    <location>
        <begin position="36"/>
        <end position="56"/>
    </location>
</feature>
<feature type="transmembrane region" description="Helical" evidence="10">
    <location>
        <begin position="423"/>
        <end position="445"/>
    </location>
</feature>
<gene>
    <name evidence="12" type="ORF">LSH36_269g04014</name>
</gene>